<dbReference type="Proteomes" id="UP000266841">
    <property type="component" value="Unassembled WGS sequence"/>
</dbReference>
<protein>
    <submittedName>
        <fullName evidence="2">Uncharacterized protein</fullName>
    </submittedName>
</protein>
<accession>K0RPM5</accession>
<evidence type="ECO:0000313" key="3">
    <source>
        <dbReference type="Proteomes" id="UP000266841"/>
    </source>
</evidence>
<feature type="compositionally biased region" description="Low complexity" evidence="1">
    <location>
        <begin position="90"/>
        <end position="103"/>
    </location>
</feature>
<reference evidence="2 3" key="1">
    <citation type="journal article" date="2012" name="Genome Biol.">
        <title>Genome and low-iron response of an oceanic diatom adapted to chronic iron limitation.</title>
        <authorList>
            <person name="Lommer M."/>
            <person name="Specht M."/>
            <person name="Roy A.S."/>
            <person name="Kraemer L."/>
            <person name="Andreson R."/>
            <person name="Gutowska M.A."/>
            <person name="Wolf J."/>
            <person name="Bergner S.V."/>
            <person name="Schilhabel M.B."/>
            <person name="Klostermeier U.C."/>
            <person name="Beiko R.G."/>
            <person name="Rosenstiel P."/>
            <person name="Hippler M."/>
            <person name="Laroche J."/>
        </authorList>
    </citation>
    <scope>NUCLEOTIDE SEQUENCE [LARGE SCALE GENOMIC DNA]</scope>
    <source>
        <strain evidence="2 3">CCMP1005</strain>
    </source>
</reference>
<dbReference type="AlphaFoldDB" id="K0RPM5"/>
<feature type="compositionally biased region" description="Basic and acidic residues" evidence="1">
    <location>
        <begin position="79"/>
        <end position="89"/>
    </location>
</feature>
<feature type="compositionally biased region" description="Basic residues" evidence="1">
    <location>
        <begin position="157"/>
        <end position="174"/>
    </location>
</feature>
<evidence type="ECO:0000256" key="1">
    <source>
        <dbReference type="SAM" id="MobiDB-lite"/>
    </source>
</evidence>
<gene>
    <name evidence="2" type="ORF">THAOC_26147</name>
</gene>
<evidence type="ECO:0000313" key="2">
    <source>
        <dbReference type="EMBL" id="EJK54249.1"/>
    </source>
</evidence>
<feature type="region of interest" description="Disordered" evidence="1">
    <location>
        <begin position="1"/>
        <end position="174"/>
    </location>
</feature>
<keyword evidence="3" id="KW-1185">Reference proteome</keyword>
<proteinExistence type="predicted"/>
<feature type="compositionally biased region" description="Basic and acidic residues" evidence="1">
    <location>
        <begin position="136"/>
        <end position="149"/>
    </location>
</feature>
<name>K0RPM5_THAOC</name>
<comment type="caution">
    <text evidence="2">The sequence shown here is derived from an EMBL/GenBank/DDBJ whole genome shotgun (WGS) entry which is preliminary data.</text>
</comment>
<feature type="compositionally biased region" description="Low complexity" evidence="1">
    <location>
        <begin position="1"/>
        <end position="13"/>
    </location>
</feature>
<organism evidence="2 3">
    <name type="scientific">Thalassiosira oceanica</name>
    <name type="common">Marine diatom</name>
    <dbReference type="NCBI Taxonomy" id="159749"/>
    <lineage>
        <taxon>Eukaryota</taxon>
        <taxon>Sar</taxon>
        <taxon>Stramenopiles</taxon>
        <taxon>Ochrophyta</taxon>
        <taxon>Bacillariophyta</taxon>
        <taxon>Coscinodiscophyceae</taxon>
        <taxon>Thalassiosirophycidae</taxon>
        <taxon>Thalassiosirales</taxon>
        <taxon>Thalassiosiraceae</taxon>
        <taxon>Thalassiosira</taxon>
    </lineage>
</organism>
<feature type="compositionally biased region" description="Basic and acidic residues" evidence="1">
    <location>
        <begin position="25"/>
        <end position="38"/>
    </location>
</feature>
<sequence>QQQQKQTQASSATPAPWHPGSEALDPCHDDYNPRRHVDFPSAVVEEPLESPLFRDASSVKLSSLDRRVSDPDFQALGEAARKVDSREDGTTTSSERSSGSGRSQPKPSRIAELIGSEKGKVLVPQSTIAAAAKSSIRGEDATPEKKSSDEENATSRPKAKTKKAASRSIKRKVRKILKSIPKRIKKTLNDMKYPTNEPVPAHVI</sequence>
<dbReference type="EMBL" id="AGNL01036120">
    <property type="protein sequence ID" value="EJK54249.1"/>
    <property type="molecule type" value="Genomic_DNA"/>
</dbReference>
<feature type="non-terminal residue" evidence="2">
    <location>
        <position position="1"/>
    </location>
</feature>